<dbReference type="Pfam" id="PF00013">
    <property type="entry name" value="KH_1"/>
    <property type="match status" value="1"/>
</dbReference>
<dbReference type="SUPFAM" id="SSF50249">
    <property type="entry name" value="Nucleic acid-binding proteins"/>
    <property type="match status" value="1"/>
</dbReference>
<feature type="region of interest" description="Disordered" evidence="5">
    <location>
        <begin position="217"/>
        <end position="253"/>
    </location>
</feature>
<evidence type="ECO:0000259" key="6">
    <source>
        <dbReference type="PROSITE" id="PS50126"/>
    </source>
</evidence>
<dbReference type="InterPro" id="IPR027408">
    <property type="entry name" value="PNPase/RNase_PH_dom_sf"/>
</dbReference>
<evidence type="ECO:0000256" key="5">
    <source>
        <dbReference type="SAM" id="MobiDB-lite"/>
    </source>
</evidence>
<reference evidence="7" key="1">
    <citation type="journal article" date="2014" name="Front. Microbiol.">
        <title>High frequency of phylogenetically diverse reductive dehalogenase-homologous genes in deep subseafloor sedimentary metagenomes.</title>
        <authorList>
            <person name="Kawai M."/>
            <person name="Futagami T."/>
            <person name="Toyoda A."/>
            <person name="Takaki Y."/>
            <person name="Nishi S."/>
            <person name="Hori S."/>
            <person name="Arai W."/>
            <person name="Tsubouchi T."/>
            <person name="Morono Y."/>
            <person name="Uchiyama I."/>
            <person name="Ito T."/>
            <person name="Fujiyama A."/>
            <person name="Inagaki F."/>
            <person name="Takami H."/>
        </authorList>
    </citation>
    <scope>NUCLEOTIDE SEQUENCE</scope>
    <source>
        <strain evidence="7">Expedition CK06-06</strain>
    </source>
</reference>
<keyword evidence="1" id="KW-0808">Transferase</keyword>
<dbReference type="GO" id="GO:0000175">
    <property type="term" value="F:3'-5'-RNA exonuclease activity"/>
    <property type="evidence" value="ECO:0007669"/>
    <property type="project" value="TreeGrafter"/>
</dbReference>
<feature type="non-terminal residue" evidence="7">
    <location>
        <position position="1"/>
    </location>
</feature>
<protein>
    <recommendedName>
        <fullName evidence="6">S1 motif domain-containing protein</fullName>
    </recommendedName>
</protein>
<dbReference type="PANTHER" id="PTHR11252">
    <property type="entry name" value="POLYRIBONUCLEOTIDE NUCLEOTIDYLTRANSFERASE"/>
    <property type="match status" value="1"/>
</dbReference>
<dbReference type="InterPro" id="IPR036345">
    <property type="entry name" value="ExoRNase_PH_dom2_sf"/>
</dbReference>
<gene>
    <name evidence="7" type="ORF">S12H4_29833</name>
</gene>
<dbReference type="SMART" id="SM00322">
    <property type="entry name" value="KH"/>
    <property type="match status" value="1"/>
</dbReference>
<feature type="compositionally biased region" description="Polar residues" evidence="5">
    <location>
        <begin position="235"/>
        <end position="253"/>
    </location>
</feature>
<dbReference type="SUPFAM" id="SSF54791">
    <property type="entry name" value="Eukaryotic type KH-domain (KH-domain type I)"/>
    <property type="match status" value="1"/>
</dbReference>
<dbReference type="InterPro" id="IPR003029">
    <property type="entry name" value="S1_domain"/>
</dbReference>
<proteinExistence type="predicted"/>
<keyword evidence="3" id="KW-0460">Magnesium</keyword>
<dbReference type="PROSITE" id="PS50126">
    <property type="entry name" value="S1"/>
    <property type="match status" value="1"/>
</dbReference>
<organism evidence="7">
    <name type="scientific">marine sediment metagenome</name>
    <dbReference type="NCBI Taxonomy" id="412755"/>
    <lineage>
        <taxon>unclassified sequences</taxon>
        <taxon>metagenomes</taxon>
        <taxon>ecological metagenomes</taxon>
    </lineage>
</organism>
<sequence>IEDAYGDMDFKVAGTTEGITALQMDTKLKGVSTEIVEKTLNQAREARLHILETMQQTISSSRPEVSRYAPRMHKITIDPDKIGSVIGSGGKTIRSIIEETKTTIDIDNDGTVIIGSSDEEATRKAIEIIESLTKEVEVGSIYTGKVTRLLNFGAMVEILPGKEGLVHISELADYRVSKVEDIVKVGDEITVKVIAIDNLGRINLSRQAVSEELSQVPGAKVSDSLSQDYPFKTQRGPSSPQNKQPKTSFTKRD</sequence>
<dbReference type="InterPro" id="IPR012340">
    <property type="entry name" value="NA-bd_OB-fold"/>
</dbReference>
<name>X1V6H7_9ZZZZ</name>
<dbReference type="SUPFAM" id="SSF55666">
    <property type="entry name" value="Ribonuclease PH domain 2-like"/>
    <property type="match status" value="1"/>
</dbReference>
<dbReference type="InterPro" id="IPR004088">
    <property type="entry name" value="KH_dom_type_1"/>
</dbReference>
<dbReference type="GO" id="GO:0003723">
    <property type="term" value="F:RNA binding"/>
    <property type="evidence" value="ECO:0007669"/>
    <property type="project" value="UniProtKB-KW"/>
</dbReference>
<keyword evidence="2" id="KW-0548">Nucleotidyltransferase</keyword>
<dbReference type="GO" id="GO:0005829">
    <property type="term" value="C:cytosol"/>
    <property type="evidence" value="ECO:0007669"/>
    <property type="project" value="TreeGrafter"/>
</dbReference>
<dbReference type="CDD" id="cd04472">
    <property type="entry name" value="S1_PNPase"/>
    <property type="match status" value="1"/>
</dbReference>
<dbReference type="Gene3D" id="3.30.1370.10">
    <property type="entry name" value="K Homology domain, type 1"/>
    <property type="match status" value="1"/>
</dbReference>
<dbReference type="FunFam" id="3.30.1370.10:FF:000001">
    <property type="entry name" value="Polyribonucleotide nucleotidyltransferase"/>
    <property type="match status" value="1"/>
</dbReference>
<dbReference type="Gene3D" id="2.40.50.140">
    <property type="entry name" value="Nucleic acid-binding proteins"/>
    <property type="match status" value="1"/>
</dbReference>
<dbReference type="AlphaFoldDB" id="X1V6H7"/>
<accession>X1V6H7</accession>
<dbReference type="FunFam" id="2.40.50.140:FF:000023">
    <property type="entry name" value="Polyribonucleotide nucleotidyltransferase"/>
    <property type="match status" value="1"/>
</dbReference>
<dbReference type="InterPro" id="IPR012162">
    <property type="entry name" value="PNPase"/>
</dbReference>
<dbReference type="GO" id="GO:0004654">
    <property type="term" value="F:polyribonucleotide nucleotidyltransferase activity"/>
    <property type="evidence" value="ECO:0007669"/>
    <property type="project" value="InterPro"/>
</dbReference>
<dbReference type="Pfam" id="PF00575">
    <property type="entry name" value="S1"/>
    <property type="match status" value="1"/>
</dbReference>
<dbReference type="PANTHER" id="PTHR11252:SF0">
    <property type="entry name" value="POLYRIBONUCLEOTIDE NUCLEOTIDYLTRANSFERASE 1, MITOCHONDRIAL"/>
    <property type="match status" value="1"/>
</dbReference>
<evidence type="ECO:0000256" key="4">
    <source>
        <dbReference type="ARBA" id="ARBA00022884"/>
    </source>
</evidence>
<evidence type="ECO:0000256" key="1">
    <source>
        <dbReference type="ARBA" id="ARBA00022679"/>
    </source>
</evidence>
<dbReference type="Gene3D" id="3.30.230.70">
    <property type="entry name" value="GHMP Kinase, N-terminal domain"/>
    <property type="match status" value="1"/>
</dbReference>
<dbReference type="InterPro" id="IPR004087">
    <property type="entry name" value="KH_dom"/>
</dbReference>
<dbReference type="CDD" id="cd02393">
    <property type="entry name" value="KH-I_PNPase"/>
    <property type="match status" value="1"/>
</dbReference>
<evidence type="ECO:0000256" key="2">
    <source>
        <dbReference type="ARBA" id="ARBA00022695"/>
    </source>
</evidence>
<dbReference type="SMART" id="SM00316">
    <property type="entry name" value="S1"/>
    <property type="match status" value="1"/>
</dbReference>
<dbReference type="EMBL" id="BARW01017240">
    <property type="protein sequence ID" value="GAJ00380.1"/>
    <property type="molecule type" value="Genomic_DNA"/>
</dbReference>
<dbReference type="InterPro" id="IPR036612">
    <property type="entry name" value="KH_dom_type_1_sf"/>
</dbReference>
<keyword evidence="4" id="KW-0694">RNA-binding</keyword>
<evidence type="ECO:0000313" key="7">
    <source>
        <dbReference type="EMBL" id="GAJ00380.1"/>
    </source>
</evidence>
<comment type="caution">
    <text evidence="7">The sequence shown here is derived from an EMBL/GenBank/DDBJ whole genome shotgun (WGS) entry which is preliminary data.</text>
</comment>
<evidence type="ECO:0000256" key="3">
    <source>
        <dbReference type="ARBA" id="ARBA00022842"/>
    </source>
</evidence>
<feature type="domain" description="S1 motif" evidence="6">
    <location>
        <begin position="139"/>
        <end position="207"/>
    </location>
</feature>
<dbReference type="GO" id="GO:0006402">
    <property type="term" value="P:mRNA catabolic process"/>
    <property type="evidence" value="ECO:0007669"/>
    <property type="project" value="InterPro"/>
</dbReference>
<dbReference type="PROSITE" id="PS50084">
    <property type="entry name" value="KH_TYPE_1"/>
    <property type="match status" value="1"/>
</dbReference>